<accession>A0A843UI20</accession>
<evidence type="ECO:0000313" key="5">
    <source>
        <dbReference type="Proteomes" id="UP000652761"/>
    </source>
</evidence>
<dbReference type="InterPro" id="IPR000225">
    <property type="entry name" value="Armadillo"/>
</dbReference>
<dbReference type="PANTHER" id="PTHR23315:SF65">
    <property type="entry name" value="ARM REPEAT SUPERFAMILY PROTEIN"/>
    <property type="match status" value="1"/>
</dbReference>
<keyword evidence="5" id="KW-1185">Reference proteome</keyword>
<evidence type="ECO:0000259" key="3">
    <source>
        <dbReference type="Pfam" id="PF25598"/>
    </source>
</evidence>
<feature type="domain" description="U-box" evidence="3">
    <location>
        <begin position="33"/>
        <end position="309"/>
    </location>
</feature>
<dbReference type="OrthoDB" id="7537227at2759"/>
<dbReference type="SUPFAM" id="SSF48371">
    <property type="entry name" value="ARM repeat"/>
    <property type="match status" value="1"/>
</dbReference>
<dbReference type="Pfam" id="PF25598">
    <property type="entry name" value="ARM_PUB"/>
    <property type="match status" value="1"/>
</dbReference>
<evidence type="ECO:0000313" key="4">
    <source>
        <dbReference type="EMBL" id="MQL81644.1"/>
    </source>
</evidence>
<name>A0A843UI20_COLES</name>
<dbReference type="EMBL" id="NMUH01000579">
    <property type="protein sequence ID" value="MQL81644.1"/>
    <property type="molecule type" value="Genomic_DNA"/>
</dbReference>
<protein>
    <recommendedName>
        <fullName evidence="3">U-box domain-containing protein</fullName>
    </recommendedName>
</protein>
<dbReference type="SMR" id="A0A843UI20"/>
<dbReference type="Proteomes" id="UP000652761">
    <property type="component" value="Unassembled WGS sequence"/>
</dbReference>
<feature type="repeat" description="ARM" evidence="2">
    <location>
        <begin position="68"/>
        <end position="110"/>
    </location>
</feature>
<reference evidence="4" key="1">
    <citation type="submission" date="2017-07" db="EMBL/GenBank/DDBJ databases">
        <title>Taro Niue Genome Assembly and Annotation.</title>
        <authorList>
            <person name="Atibalentja N."/>
            <person name="Keating K."/>
            <person name="Fields C.J."/>
        </authorList>
    </citation>
    <scope>NUCLEOTIDE SEQUENCE</scope>
    <source>
        <strain evidence="4">Niue_2</strain>
        <tissue evidence="4">Leaf</tissue>
    </source>
</reference>
<dbReference type="PROSITE" id="PS50176">
    <property type="entry name" value="ARM_REPEAT"/>
    <property type="match status" value="1"/>
</dbReference>
<gene>
    <name evidence="4" type="ORF">Taro_014115</name>
</gene>
<dbReference type="AlphaFoldDB" id="A0A843UI20"/>
<keyword evidence="1" id="KW-0833">Ubl conjugation pathway</keyword>
<dbReference type="SMART" id="SM00185">
    <property type="entry name" value="ARM"/>
    <property type="match status" value="5"/>
</dbReference>
<dbReference type="InterPro" id="IPR011989">
    <property type="entry name" value="ARM-like"/>
</dbReference>
<evidence type="ECO:0000256" key="1">
    <source>
        <dbReference type="ARBA" id="ARBA00022786"/>
    </source>
</evidence>
<dbReference type="Gene3D" id="1.25.10.10">
    <property type="entry name" value="Leucine-rich Repeat Variant"/>
    <property type="match status" value="2"/>
</dbReference>
<sequence>MASSASQACADDSAESGGRRAAAVAAGAQYHGIVERLRSEDEESRLQAAREIRRLTKTSSRHRRQLTDAIEPLVSMLRASSPECNESALLALLNLAVKDERNKIKIVDAGALEPLISFLQSENTVLQEYATAAILTLTASSINKPCIGAAGTAPLLVKILRDGSPQAKIDAVMALYNLSTVPENLQLVLSAQPIPPLVSLLKSCKKNSKTTEKCSALLESLLGFDEGRTALTAEEGGVLAVVEVLEEGSLQSREHAVGGLLTMCESDRCRYREVILKEGAIPGLLELTVQGTPKSQSKARDLLKLLRNSPYRRTDLQPDTLENIVCNIVSQIDGDERGEKAKKMLAEMVQVSMEQSLRHLQQRALMCTPTELPLGNCPSEVPLK</sequence>
<evidence type="ECO:0000256" key="2">
    <source>
        <dbReference type="PROSITE-ProRule" id="PRU00259"/>
    </source>
</evidence>
<dbReference type="FunFam" id="1.25.10.10:FF:000300">
    <property type="entry name" value="U-box domain-containing protein 4"/>
    <property type="match status" value="1"/>
</dbReference>
<dbReference type="InterPro" id="IPR016024">
    <property type="entry name" value="ARM-type_fold"/>
</dbReference>
<dbReference type="PANTHER" id="PTHR23315">
    <property type="entry name" value="U BOX DOMAIN-CONTAINING"/>
    <property type="match status" value="1"/>
</dbReference>
<dbReference type="InterPro" id="IPR058678">
    <property type="entry name" value="ARM_PUB"/>
</dbReference>
<comment type="caution">
    <text evidence="4">The sequence shown here is derived from an EMBL/GenBank/DDBJ whole genome shotgun (WGS) entry which is preliminary data.</text>
</comment>
<proteinExistence type="predicted"/>
<organism evidence="4 5">
    <name type="scientific">Colocasia esculenta</name>
    <name type="common">Wild taro</name>
    <name type="synonym">Arum esculentum</name>
    <dbReference type="NCBI Taxonomy" id="4460"/>
    <lineage>
        <taxon>Eukaryota</taxon>
        <taxon>Viridiplantae</taxon>
        <taxon>Streptophyta</taxon>
        <taxon>Embryophyta</taxon>
        <taxon>Tracheophyta</taxon>
        <taxon>Spermatophyta</taxon>
        <taxon>Magnoliopsida</taxon>
        <taxon>Liliopsida</taxon>
        <taxon>Araceae</taxon>
        <taxon>Aroideae</taxon>
        <taxon>Colocasieae</taxon>
        <taxon>Colocasia</taxon>
    </lineage>
</organism>